<comment type="caution">
    <text evidence="1">The sequence shown here is derived from an EMBL/GenBank/DDBJ whole genome shotgun (WGS) entry which is preliminary data.</text>
</comment>
<accession>A0A9D7SGZ3</accession>
<dbReference type="AlphaFoldDB" id="A0A9D7SGZ3"/>
<evidence type="ECO:0000313" key="2">
    <source>
        <dbReference type="Proteomes" id="UP000886657"/>
    </source>
</evidence>
<dbReference type="SUPFAM" id="SSF53254">
    <property type="entry name" value="Phosphoglycerate mutase-like"/>
    <property type="match status" value="1"/>
</dbReference>
<reference evidence="1" key="1">
    <citation type="submission" date="2020-10" db="EMBL/GenBank/DDBJ databases">
        <title>Connecting structure to function with the recovery of over 1000 high-quality activated sludge metagenome-assembled genomes encoding full-length rRNA genes using long-read sequencing.</title>
        <authorList>
            <person name="Singleton C.M."/>
            <person name="Petriglieri F."/>
            <person name="Kristensen J.M."/>
            <person name="Kirkegaard R.H."/>
            <person name="Michaelsen T.Y."/>
            <person name="Andersen M.H."/>
            <person name="Karst S.M."/>
            <person name="Dueholm M.S."/>
            <person name="Nielsen P.H."/>
            <person name="Albertsen M."/>
        </authorList>
    </citation>
    <scope>NUCLEOTIDE SEQUENCE</scope>
    <source>
        <strain evidence="1">Skiv_18-Q3-R9-52_MAXAC.067</strain>
    </source>
</reference>
<dbReference type="InterPro" id="IPR029033">
    <property type="entry name" value="His_PPase_superfam"/>
</dbReference>
<dbReference type="Gene3D" id="3.40.50.1240">
    <property type="entry name" value="Phosphoglycerate mutase-like"/>
    <property type="match status" value="1"/>
</dbReference>
<sequence>MRLRLPHTFLLFILLSPVFQLGARETTVVLLRHAERESLWDGDSPLSPAGQRRIQLLVPLLEAFRPTTLYTSDLARTQQTLAPLAARLGLKPLIRSKGDSATLPAEILRDHRGETLVVCWHHDLMKKLVRGLGVKGAVPYWSLDTYDWLWIVHVPDQGEASLEQRMQGLSAPAEARSPQGR</sequence>
<protein>
    <submittedName>
        <fullName evidence="1">Histidine phosphatase family protein</fullName>
    </submittedName>
</protein>
<gene>
    <name evidence="1" type="ORF">IPP58_08365</name>
</gene>
<organism evidence="1 2">
    <name type="scientific">Candidatus Geothrix skivensis</name>
    <dbReference type="NCBI Taxonomy" id="2954439"/>
    <lineage>
        <taxon>Bacteria</taxon>
        <taxon>Pseudomonadati</taxon>
        <taxon>Acidobacteriota</taxon>
        <taxon>Holophagae</taxon>
        <taxon>Holophagales</taxon>
        <taxon>Holophagaceae</taxon>
        <taxon>Geothrix</taxon>
    </lineage>
</organism>
<dbReference type="EMBL" id="JADKIO010000006">
    <property type="protein sequence ID" value="MBK9796500.1"/>
    <property type="molecule type" value="Genomic_DNA"/>
</dbReference>
<dbReference type="Pfam" id="PF00300">
    <property type="entry name" value="His_Phos_1"/>
    <property type="match status" value="1"/>
</dbReference>
<evidence type="ECO:0000313" key="1">
    <source>
        <dbReference type="EMBL" id="MBK9796500.1"/>
    </source>
</evidence>
<dbReference type="Proteomes" id="UP000886657">
    <property type="component" value="Unassembled WGS sequence"/>
</dbReference>
<dbReference type="InterPro" id="IPR013078">
    <property type="entry name" value="His_Pase_superF_clade-1"/>
</dbReference>
<name>A0A9D7SGZ3_9BACT</name>
<proteinExistence type="predicted"/>
<dbReference type="CDD" id="cd07067">
    <property type="entry name" value="HP_PGM_like"/>
    <property type="match status" value="1"/>
</dbReference>
<dbReference type="SMART" id="SM00855">
    <property type="entry name" value="PGAM"/>
    <property type="match status" value="1"/>
</dbReference>